<dbReference type="CDD" id="cd00009">
    <property type="entry name" value="AAA"/>
    <property type="match status" value="1"/>
</dbReference>
<dbReference type="InterPro" id="IPR027417">
    <property type="entry name" value="P-loop_NTPase"/>
</dbReference>
<accession>A0A0P1F1S8</accession>
<dbReference type="InterPro" id="IPR002611">
    <property type="entry name" value="IstB_ATP-bd"/>
</dbReference>
<organism evidence="4 5">
    <name type="scientific">Thalassobacter stenotrophicus</name>
    <dbReference type="NCBI Taxonomy" id="266809"/>
    <lineage>
        <taxon>Bacteria</taxon>
        <taxon>Pseudomonadati</taxon>
        <taxon>Pseudomonadota</taxon>
        <taxon>Alphaproteobacteria</taxon>
        <taxon>Rhodobacterales</taxon>
        <taxon>Roseobacteraceae</taxon>
        <taxon>Thalassobacter</taxon>
    </lineage>
</organism>
<dbReference type="SUPFAM" id="SSF52540">
    <property type="entry name" value="P-loop containing nucleoside triphosphate hydrolases"/>
    <property type="match status" value="1"/>
</dbReference>
<dbReference type="AlphaFoldDB" id="A0A0P1F1S8"/>
<name>A0A0P1F1S8_9RHOB</name>
<dbReference type="Gene3D" id="3.40.50.300">
    <property type="entry name" value="P-loop containing nucleotide triphosphate hydrolases"/>
    <property type="match status" value="1"/>
</dbReference>
<dbReference type="InterPro" id="IPR047661">
    <property type="entry name" value="IstB"/>
</dbReference>
<dbReference type="EMBL" id="CYRX01000031">
    <property type="protein sequence ID" value="CUH61398.1"/>
    <property type="molecule type" value="Genomic_DNA"/>
</dbReference>
<gene>
    <name evidence="4" type="ORF">THS5294_02706</name>
</gene>
<dbReference type="Proteomes" id="UP000051298">
    <property type="component" value="Unassembled WGS sequence"/>
</dbReference>
<dbReference type="Pfam" id="PF01695">
    <property type="entry name" value="IstB_IS21"/>
    <property type="match status" value="1"/>
</dbReference>
<dbReference type="eggNOG" id="COG1484">
    <property type="taxonomic scope" value="Bacteria"/>
</dbReference>
<evidence type="ECO:0000256" key="1">
    <source>
        <dbReference type="ARBA" id="ARBA00022741"/>
    </source>
</evidence>
<dbReference type="RefSeq" id="WP_058124150.1">
    <property type="nucleotide sequence ID" value="NZ_CYRX01000031.1"/>
</dbReference>
<dbReference type="GO" id="GO:0006260">
    <property type="term" value="P:DNA replication"/>
    <property type="evidence" value="ECO:0007669"/>
    <property type="project" value="TreeGrafter"/>
</dbReference>
<dbReference type="PANTHER" id="PTHR30050:SF4">
    <property type="entry name" value="ATP-BINDING PROTEIN RV3427C IN INSERTION SEQUENCE-RELATED"/>
    <property type="match status" value="1"/>
</dbReference>
<evidence type="ECO:0000256" key="2">
    <source>
        <dbReference type="ARBA" id="ARBA00022840"/>
    </source>
</evidence>
<evidence type="ECO:0000259" key="3">
    <source>
        <dbReference type="Pfam" id="PF01695"/>
    </source>
</evidence>
<dbReference type="GO" id="GO:0005524">
    <property type="term" value="F:ATP binding"/>
    <property type="evidence" value="ECO:0007669"/>
    <property type="project" value="UniProtKB-KW"/>
</dbReference>
<dbReference type="STRING" id="266809.PM03_11935"/>
<evidence type="ECO:0000313" key="4">
    <source>
        <dbReference type="EMBL" id="CUH61398.1"/>
    </source>
</evidence>
<reference evidence="4 5" key="1">
    <citation type="submission" date="2015-09" db="EMBL/GenBank/DDBJ databases">
        <authorList>
            <consortium name="Swine Surveillance"/>
        </authorList>
    </citation>
    <scope>NUCLEOTIDE SEQUENCE [LARGE SCALE GENOMIC DNA]</scope>
    <source>
        <strain evidence="4 5">CECT 5294</strain>
    </source>
</reference>
<proteinExistence type="predicted"/>
<dbReference type="PANTHER" id="PTHR30050">
    <property type="entry name" value="CHROMOSOMAL REPLICATION INITIATOR PROTEIN DNAA"/>
    <property type="match status" value="1"/>
</dbReference>
<feature type="domain" description="IstB-like ATP-binding" evidence="3">
    <location>
        <begin position="10"/>
        <end position="240"/>
    </location>
</feature>
<dbReference type="PIRSF" id="PIRSF003073">
    <property type="entry name" value="DNAC_TnpB_IstB"/>
    <property type="match status" value="1"/>
</dbReference>
<keyword evidence="1" id="KW-0547">Nucleotide-binding</keyword>
<keyword evidence="2" id="KW-0067">ATP-binding</keyword>
<protein>
    <submittedName>
        <fullName evidence="4">Transposase/IS protein</fullName>
    </submittedName>
</protein>
<dbReference type="NCBIfam" id="NF038214">
    <property type="entry name" value="IS21_help_AAA"/>
    <property type="match status" value="1"/>
</dbReference>
<dbReference type="InterPro" id="IPR028350">
    <property type="entry name" value="DNAC/IstB-like"/>
</dbReference>
<evidence type="ECO:0000313" key="5">
    <source>
        <dbReference type="Proteomes" id="UP000051298"/>
    </source>
</evidence>
<sequence length="240" mass="27392">MSLTATHDALRALKLDGMAEMFSELAENEANRQADPVEWIRLMAEQEQQNRGERRLQSRLRAAKLRDDTARVDLIDYATKRNLDQAQLNSLAQGQWIAEHRTVLITGPCGVGKSYIACALGHEACRQDKAVLYFRMPQLLAELDNAHKAEQFDRVFNKIVRADVLILDDWGPDIMTPAQRRDLMEIVDARYERKATVVTSQLPVDKWYDMIADPTLADAILDRLVHRAHRIAMDGPSMRK</sequence>